<evidence type="ECO:0000313" key="3">
    <source>
        <dbReference type="Proteomes" id="UP000054248"/>
    </source>
</evidence>
<dbReference type="AlphaFoldDB" id="A0A0C3Q1K4"/>
<dbReference type="Pfam" id="PF03184">
    <property type="entry name" value="DDE_1"/>
    <property type="match status" value="1"/>
</dbReference>
<evidence type="ECO:0000313" key="2">
    <source>
        <dbReference type="EMBL" id="KIO16099.1"/>
    </source>
</evidence>
<dbReference type="OrthoDB" id="2917041at2759"/>
<accession>A0A0C3Q1K4</accession>
<dbReference type="PANTHER" id="PTHR19303">
    <property type="entry name" value="TRANSPOSON"/>
    <property type="match status" value="1"/>
</dbReference>
<protein>
    <recommendedName>
        <fullName evidence="1">DDE-1 domain-containing protein</fullName>
    </recommendedName>
</protein>
<dbReference type="GO" id="GO:0005634">
    <property type="term" value="C:nucleus"/>
    <property type="evidence" value="ECO:0007669"/>
    <property type="project" value="TreeGrafter"/>
</dbReference>
<dbReference type="STRING" id="1051891.A0A0C3Q1K4"/>
<dbReference type="InterPro" id="IPR050863">
    <property type="entry name" value="CenT-Element_Derived"/>
</dbReference>
<dbReference type="PANTHER" id="PTHR19303:SF74">
    <property type="entry name" value="POGO TRANSPOSABLE ELEMENT WITH KRAB DOMAIN"/>
    <property type="match status" value="1"/>
</dbReference>
<reference evidence="2 3" key="1">
    <citation type="submission" date="2014-04" db="EMBL/GenBank/DDBJ databases">
        <authorList>
            <consortium name="DOE Joint Genome Institute"/>
            <person name="Kuo A."/>
            <person name="Girlanda M."/>
            <person name="Perotto S."/>
            <person name="Kohler A."/>
            <person name="Nagy L.G."/>
            <person name="Floudas D."/>
            <person name="Copeland A."/>
            <person name="Barry K.W."/>
            <person name="Cichocki N."/>
            <person name="Veneault-Fourrey C."/>
            <person name="LaButti K."/>
            <person name="Lindquist E.A."/>
            <person name="Lipzen A."/>
            <person name="Lundell T."/>
            <person name="Morin E."/>
            <person name="Murat C."/>
            <person name="Sun H."/>
            <person name="Tunlid A."/>
            <person name="Henrissat B."/>
            <person name="Grigoriev I.V."/>
            <person name="Hibbett D.S."/>
            <person name="Martin F."/>
            <person name="Nordberg H.P."/>
            <person name="Cantor M.N."/>
            <person name="Hua S.X."/>
        </authorList>
    </citation>
    <scope>NUCLEOTIDE SEQUENCE [LARGE SCALE GENOMIC DNA]</scope>
    <source>
        <strain evidence="2 3">MUT 4182</strain>
    </source>
</reference>
<evidence type="ECO:0000259" key="1">
    <source>
        <dbReference type="Pfam" id="PF03184"/>
    </source>
</evidence>
<name>A0A0C3Q1K4_9AGAM</name>
<sequence length="260" mass="29871">MSPSNTKDFFDAYEDLITKHDIPVENRYAFDETNIQFGITPKRRVVGGKGRRTQHACRDGNRESLTFVPFICGDGTTLKPLVIFKAQRWNPELAISGKGYTDNDIALKMLMDFNRQTKDKNDRPRLLVIDGHGSHCSRPFVQYARENRIYIATYAPHTTHEMQGLDKVHFALFKRYYAEELARLLRDTDTRVTKSNFLEIIAPVYEKTFTLEHNKQAWKVTGLIPPNRAVITPDRMAPSSETSTHLEAPPQLESPYRAII</sequence>
<gene>
    <name evidence="2" type="ORF">M407DRAFT_86391</name>
</gene>
<dbReference type="Proteomes" id="UP000054248">
    <property type="component" value="Unassembled WGS sequence"/>
</dbReference>
<proteinExistence type="predicted"/>
<dbReference type="GO" id="GO:0003677">
    <property type="term" value="F:DNA binding"/>
    <property type="evidence" value="ECO:0007669"/>
    <property type="project" value="TreeGrafter"/>
</dbReference>
<dbReference type="HOGENOM" id="CLU_013929_2_2_1"/>
<feature type="domain" description="DDE-1" evidence="1">
    <location>
        <begin position="74"/>
        <end position="201"/>
    </location>
</feature>
<organism evidence="2 3">
    <name type="scientific">Tulasnella calospora MUT 4182</name>
    <dbReference type="NCBI Taxonomy" id="1051891"/>
    <lineage>
        <taxon>Eukaryota</taxon>
        <taxon>Fungi</taxon>
        <taxon>Dikarya</taxon>
        <taxon>Basidiomycota</taxon>
        <taxon>Agaricomycotina</taxon>
        <taxon>Agaricomycetes</taxon>
        <taxon>Cantharellales</taxon>
        <taxon>Tulasnellaceae</taxon>
        <taxon>Tulasnella</taxon>
    </lineage>
</organism>
<keyword evidence="3" id="KW-1185">Reference proteome</keyword>
<dbReference type="EMBL" id="KN823678">
    <property type="protein sequence ID" value="KIO16099.1"/>
    <property type="molecule type" value="Genomic_DNA"/>
</dbReference>
<dbReference type="InterPro" id="IPR004875">
    <property type="entry name" value="DDE_SF_endonuclease_dom"/>
</dbReference>
<reference evidence="3" key="2">
    <citation type="submission" date="2015-01" db="EMBL/GenBank/DDBJ databases">
        <title>Evolutionary Origins and Diversification of the Mycorrhizal Mutualists.</title>
        <authorList>
            <consortium name="DOE Joint Genome Institute"/>
            <consortium name="Mycorrhizal Genomics Consortium"/>
            <person name="Kohler A."/>
            <person name="Kuo A."/>
            <person name="Nagy L.G."/>
            <person name="Floudas D."/>
            <person name="Copeland A."/>
            <person name="Barry K.W."/>
            <person name="Cichocki N."/>
            <person name="Veneault-Fourrey C."/>
            <person name="LaButti K."/>
            <person name="Lindquist E.A."/>
            <person name="Lipzen A."/>
            <person name="Lundell T."/>
            <person name="Morin E."/>
            <person name="Murat C."/>
            <person name="Riley R."/>
            <person name="Ohm R."/>
            <person name="Sun H."/>
            <person name="Tunlid A."/>
            <person name="Henrissat B."/>
            <person name="Grigoriev I.V."/>
            <person name="Hibbett D.S."/>
            <person name="Martin F."/>
        </authorList>
    </citation>
    <scope>NUCLEOTIDE SEQUENCE [LARGE SCALE GENOMIC DNA]</scope>
    <source>
        <strain evidence="3">MUT 4182</strain>
    </source>
</reference>
<feature type="non-terminal residue" evidence="2">
    <location>
        <position position="260"/>
    </location>
</feature>